<feature type="domain" description="Secretion system C-terminal sorting" evidence="2">
    <location>
        <begin position="1286"/>
        <end position="1343"/>
    </location>
</feature>
<dbReference type="SUPFAM" id="SSF110296">
    <property type="entry name" value="Oligoxyloglucan reducing end-specific cellobiohydrolase"/>
    <property type="match status" value="1"/>
</dbReference>
<feature type="domain" description="Bacterial repeat" evidence="3">
    <location>
        <begin position="1068"/>
        <end position="1128"/>
    </location>
</feature>
<dbReference type="InterPro" id="IPR026444">
    <property type="entry name" value="Secre_tail"/>
</dbReference>
<dbReference type="InterPro" id="IPR015943">
    <property type="entry name" value="WD40/YVTN_repeat-like_dom_sf"/>
</dbReference>
<dbReference type="Gene3D" id="2.60.40.10">
    <property type="entry name" value="Immunoglobulins"/>
    <property type="match status" value="1"/>
</dbReference>
<reference evidence="4 5" key="1">
    <citation type="journal article" date="2012" name="Int. J. Syst. Evol. Microbiol.">
        <title>Flammeovirga pacifica sp. nov., isolated from deep-sea sediment.</title>
        <authorList>
            <person name="Xu H."/>
            <person name="Fu Y."/>
            <person name="Yang N."/>
            <person name="Ding Z."/>
            <person name="Lai Q."/>
            <person name="Zeng R."/>
        </authorList>
    </citation>
    <scope>NUCLEOTIDE SEQUENCE [LARGE SCALE GENOMIC DNA]</scope>
    <source>
        <strain evidence="5">DSM 24597 / LMG 26175 / WPAGA1</strain>
    </source>
</reference>
<accession>A0A1S1YS26</accession>
<evidence type="ECO:0000259" key="2">
    <source>
        <dbReference type="Pfam" id="PF18962"/>
    </source>
</evidence>
<sequence length="1348" mass="146837">MIPFIGIAQDPNWGNENRWESLNPGGGGQIQDVHFDRNVEGRIWFSSDMEGVYRSDDFGQSWQYVSKDLSHGMAFVIEQEAGGSKLYQGGLYGAHVGVNPNAANHHDVSWEVIEETRGDAIAAIAISSDHQTVVLAPGWQNKDPQKGQGSLINPIQNLQTDKFNGERNIYLSKDRGQTWSTVKYDNTDGYRNIFGVAIHPSNDNIYIGAAAGVFVSSNGGTSFNKITAPAEAIGPAGNSISIAKRPDGGSRGVGLSPDGKYIYATYQTQGGATYADRRWAVFVAKTSATGISGGWTKIMDGLTDTAEWYDPKVDPRSTNNQHKLMVNTVWSDNKNRIGLWEATVNFDGNGNITSHSWEQVLNLPKNNRCFDFEPSWEKRDFIVRSSDYSPASWNKHQIISMGGMNVFLTDVDDANFPCSSWKEVYGEVVYYQEGLAMSHERGFSSPYCYDVDSYENYMIQGCADHGILQSLDNGYSWTAEHGPQGITNSMSVLTIPTNPALVLIDARKGYGAPSQTVGAIYAKPIETDRIGNKEDWKLIGGFSPNNSGTTNGLPSRNFRSMTNDPNNVKRVYVTMRGKNWGGSDIEGGVYVTDDIVAVYNGTGTWRKISETSMGYRDFRDLWVDPNNSNYIYVRSSGSGSSGTLYRGVRQSDGSYTWTDMKTESKNTSDLYVWEKEGATWVVAAGEINSIYGVHILKSPRDNDWNDPSNWVFTGLDVAKTLSIRPEKWVEPNEPISIGGLAAYDDRIVATSEVSNHKKGNGAFIGVIQSDGSVDWSDWTRASSNDRDIENPISLQAKIKVENGTPFYYVALAGTGPWRRQIASEVTPPTCQLSVNPSSLSITENGGSETITVSSSDSWSASADQNWLSLAINNNQITVTATANTSSQARSAVVSISGCKNVSVTVSQNGTSVTPPNGESFMENLDNMPTENQWADGSFVGNYNLTWSYTQVKRTSTINGNTIKLDNSADGSLSVDLPNGITSLSFWASPTGTGAPSGAEVYINNQLVEQFSIEKGAVPQEFTIDGLDESGSTTLTFKGFNNSDVQLDDISWTDNSSVALYQLIVNSGSGSGAYAEGEVISVTANSPEAGYEFDQWTGGVSNLSDKFSASTQYTMPGNGAQITATYKLIPSSESGLENFDLLETLNSWSTGSFVGNDDQVWNYSVIKRTQTINGNTVKLDNNGGGSLSTSINGLFSLTFKAAPTGTANTSGVIVKANGTVIGNFEIPANSGTNTFNIDNIDLNGVVVLEFTGYNNADVQLDDIEWNVGSSARQLLSNQITEKKVIAFPNPFDTQLKLSGIESGLVTIYSMTGKVVYQKDYRQRETLELNHLPKGIYILRVNDEVIRLKK</sequence>
<dbReference type="STRING" id="915059.NH26_19675"/>
<proteinExistence type="predicted"/>
<dbReference type="CDD" id="cd14948">
    <property type="entry name" value="BACON"/>
    <property type="match status" value="1"/>
</dbReference>
<dbReference type="InterPro" id="IPR013783">
    <property type="entry name" value="Ig-like_fold"/>
</dbReference>
<dbReference type="NCBIfam" id="TIGR04183">
    <property type="entry name" value="Por_Secre_tail"/>
    <property type="match status" value="1"/>
</dbReference>
<dbReference type="Gene3D" id="2.130.10.10">
    <property type="entry name" value="YVTN repeat-like/Quinoprotein amine dehydrogenase"/>
    <property type="match status" value="3"/>
</dbReference>
<dbReference type="InterPro" id="IPR044060">
    <property type="entry name" value="Bacterial_rp_domain"/>
</dbReference>
<gene>
    <name evidence="4" type="ORF">NH26_19675</name>
</gene>
<dbReference type="Pfam" id="PF18998">
    <property type="entry name" value="Flg_new_2"/>
    <property type="match status" value="1"/>
</dbReference>
<dbReference type="Pfam" id="PF13004">
    <property type="entry name" value="BACON"/>
    <property type="match status" value="1"/>
</dbReference>
<dbReference type="InterPro" id="IPR024361">
    <property type="entry name" value="BACON"/>
</dbReference>
<evidence type="ECO:0000313" key="5">
    <source>
        <dbReference type="Proteomes" id="UP000179797"/>
    </source>
</evidence>
<organism evidence="4 5">
    <name type="scientific">Flammeovirga pacifica</name>
    <dbReference type="NCBI Taxonomy" id="915059"/>
    <lineage>
        <taxon>Bacteria</taxon>
        <taxon>Pseudomonadati</taxon>
        <taxon>Bacteroidota</taxon>
        <taxon>Cytophagia</taxon>
        <taxon>Cytophagales</taxon>
        <taxon>Flammeovirgaceae</taxon>
        <taxon>Flammeovirga</taxon>
    </lineage>
</organism>
<evidence type="ECO:0000259" key="3">
    <source>
        <dbReference type="Pfam" id="PF18998"/>
    </source>
</evidence>
<protein>
    <recommendedName>
        <fullName evidence="6">Secretion system C-terminal sorting domain-containing protein</fullName>
    </recommendedName>
</protein>
<comment type="caution">
    <text evidence="4">The sequence shown here is derived from an EMBL/GenBank/DDBJ whole genome shotgun (WGS) entry which is preliminary data.</text>
</comment>
<evidence type="ECO:0008006" key="6">
    <source>
        <dbReference type="Google" id="ProtNLM"/>
    </source>
</evidence>
<feature type="domain" description="BACON" evidence="1">
    <location>
        <begin position="857"/>
        <end position="908"/>
    </location>
</feature>
<evidence type="ECO:0000313" key="4">
    <source>
        <dbReference type="EMBL" id="OHX63834.1"/>
    </source>
</evidence>
<keyword evidence="5" id="KW-1185">Reference proteome</keyword>
<dbReference type="Proteomes" id="UP000179797">
    <property type="component" value="Unassembled WGS sequence"/>
</dbReference>
<dbReference type="EMBL" id="JRYR02000002">
    <property type="protein sequence ID" value="OHX63834.1"/>
    <property type="molecule type" value="Genomic_DNA"/>
</dbReference>
<evidence type="ECO:0000259" key="1">
    <source>
        <dbReference type="Pfam" id="PF13004"/>
    </source>
</evidence>
<dbReference type="Pfam" id="PF18962">
    <property type="entry name" value="Por_Secre_tail"/>
    <property type="match status" value="1"/>
</dbReference>
<name>A0A1S1YS26_FLAPC</name>